<reference evidence="1 2" key="1">
    <citation type="submission" date="2015-09" db="EMBL/GenBank/DDBJ databases">
        <authorList>
            <consortium name="Pathogen Informatics"/>
        </authorList>
    </citation>
    <scope>NUCLEOTIDE SEQUENCE [LARGE SCALE GENOMIC DNA]</scope>
    <source>
        <strain evidence="1 2">2789STDY5834835</strain>
    </source>
</reference>
<dbReference type="Proteomes" id="UP000095679">
    <property type="component" value="Unassembled WGS sequence"/>
</dbReference>
<evidence type="ECO:0000313" key="1">
    <source>
        <dbReference type="EMBL" id="CUO15315.1"/>
    </source>
</evidence>
<dbReference type="EMBL" id="CYZL01000009">
    <property type="protein sequence ID" value="CUO15315.1"/>
    <property type="molecule type" value="Genomic_DNA"/>
</dbReference>
<organism evidence="1 2">
    <name type="scientific">Anaerobutyricum hallii</name>
    <dbReference type="NCBI Taxonomy" id="39488"/>
    <lineage>
        <taxon>Bacteria</taxon>
        <taxon>Bacillati</taxon>
        <taxon>Bacillota</taxon>
        <taxon>Clostridia</taxon>
        <taxon>Lachnospirales</taxon>
        <taxon>Lachnospiraceae</taxon>
        <taxon>Anaerobutyricum</taxon>
    </lineage>
</organism>
<accession>A0A174CU89</accession>
<gene>
    <name evidence="1" type="ORF">ERS852450_01260</name>
</gene>
<evidence type="ECO:0000313" key="2">
    <source>
        <dbReference type="Proteomes" id="UP000095679"/>
    </source>
</evidence>
<dbReference type="AlphaFoldDB" id="A0A174CU89"/>
<name>A0A174CU89_9FIRM</name>
<protein>
    <submittedName>
        <fullName evidence="1">Uncharacterized protein</fullName>
    </submittedName>
</protein>
<proteinExistence type="predicted"/>
<sequence>MRITELLRKSSIALQVDMQSKEETIDYLVDLKQKTH</sequence>